<keyword evidence="6 7" id="KW-0998">Cell outer membrane</keyword>
<dbReference type="OrthoDB" id="9768177at2"/>
<dbReference type="Gene3D" id="2.170.130.10">
    <property type="entry name" value="TonB-dependent receptor, plug domain"/>
    <property type="match status" value="1"/>
</dbReference>
<evidence type="ECO:0000256" key="7">
    <source>
        <dbReference type="PROSITE-ProRule" id="PRU01360"/>
    </source>
</evidence>
<dbReference type="RefSeq" id="WP_157303297.1">
    <property type="nucleotide sequence ID" value="NZ_BAAAZB010000036.1"/>
</dbReference>
<feature type="signal peptide" evidence="9">
    <location>
        <begin position="1"/>
        <end position="31"/>
    </location>
</feature>
<dbReference type="PROSITE" id="PS52016">
    <property type="entry name" value="TONB_DEPENDENT_REC_3"/>
    <property type="match status" value="1"/>
</dbReference>
<dbReference type="Pfam" id="PF07715">
    <property type="entry name" value="Plug"/>
    <property type="match status" value="1"/>
</dbReference>
<dbReference type="InterPro" id="IPR008969">
    <property type="entry name" value="CarboxyPept-like_regulatory"/>
</dbReference>
<comment type="similarity">
    <text evidence="7">Belongs to the TonB-dependent receptor family.</text>
</comment>
<keyword evidence="2 7" id="KW-0813">Transport</keyword>
<dbReference type="SUPFAM" id="SSF56935">
    <property type="entry name" value="Porins"/>
    <property type="match status" value="1"/>
</dbReference>
<dbReference type="Proteomes" id="UP000468388">
    <property type="component" value="Unassembled WGS sequence"/>
</dbReference>
<evidence type="ECO:0000313" key="11">
    <source>
        <dbReference type="EMBL" id="MVT44505.1"/>
    </source>
</evidence>
<accession>A0A6N8JGS9</accession>
<protein>
    <submittedName>
        <fullName evidence="11">SusC/RagA family TonB-linked outer membrane protein</fullName>
    </submittedName>
</protein>
<dbReference type="AlphaFoldDB" id="A0A6N8JGS9"/>
<organism evidence="11 12">
    <name type="scientific">Chitinophaga oryziterrae</name>
    <dbReference type="NCBI Taxonomy" id="1031224"/>
    <lineage>
        <taxon>Bacteria</taxon>
        <taxon>Pseudomonadati</taxon>
        <taxon>Bacteroidota</taxon>
        <taxon>Chitinophagia</taxon>
        <taxon>Chitinophagales</taxon>
        <taxon>Chitinophagaceae</taxon>
        <taxon>Chitinophaga</taxon>
    </lineage>
</organism>
<dbReference type="NCBIfam" id="TIGR04056">
    <property type="entry name" value="OMP_RagA_SusC"/>
    <property type="match status" value="1"/>
</dbReference>
<dbReference type="SUPFAM" id="SSF49464">
    <property type="entry name" value="Carboxypeptidase regulatory domain-like"/>
    <property type="match status" value="1"/>
</dbReference>
<evidence type="ECO:0000259" key="10">
    <source>
        <dbReference type="Pfam" id="PF07715"/>
    </source>
</evidence>
<dbReference type="InterPro" id="IPR023997">
    <property type="entry name" value="TonB-dep_OMP_SusC/RagA_CS"/>
</dbReference>
<evidence type="ECO:0000256" key="5">
    <source>
        <dbReference type="ARBA" id="ARBA00023136"/>
    </source>
</evidence>
<dbReference type="EMBL" id="WRXO01000011">
    <property type="protein sequence ID" value="MVT44505.1"/>
    <property type="molecule type" value="Genomic_DNA"/>
</dbReference>
<evidence type="ECO:0000256" key="6">
    <source>
        <dbReference type="ARBA" id="ARBA00023237"/>
    </source>
</evidence>
<keyword evidence="4 7" id="KW-0812">Transmembrane</keyword>
<feature type="compositionally biased region" description="Polar residues" evidence="8">
    <location>
        <begin position="1009"/>
        <end position="1019"/>
    </location>
</feature>
<dbReference type="Gene3D" id="2.40.170.20">
    <property type="entry name" value="TonB-dependent receptor, beta-barrel domain"/>
    <property type="match status" value="1"/>
</dbReference>
<keyword evidence="12" id="KW-1185">Reference proteome</keyword>
<evidence type="ECO:0000256" key="3">
    <source>
        <dbReference type="ARBA" id="ARBA00022452"/>
    </source>
</evidence>
<dbReference type="InterPro" id="IPR023996">
    <property type="entry name" value="TonB-dep_OMP_SusC/RagA"/>
</dbReference>
<dbReference type="NCBIfam" id="TIGR04057">
    <property type="entry name" value="SusC_RagA_signa"/>
    <property type="match status" value="1"/>
</dbReference>
<sequence length="1043" mass="113623">MYKHLICSPLWRRFSIQCSLLLLLCCFQAIAQQKMTITGAVSDSAEGPLAGVVVQVVGKSVGTQTNAGGQYTLQAAPGDVLSFRFLGYDEKRVTVGTASAINIRLQSSTSGLNEVVVIGYGSQQKKDMTGAITSINARQLQDLPTAGLDQKLAGQVPGVQVGAVSGTPGGGASIKIRGSGSIGAGSDPLYVVDGFPLSGSFDQQASPLNVINPDDIETMTVLKDASSTAIYGSRGANGVVVITTKHGQKGAPRITLNTYTGFQQVPDKGKPKMLNAREFAQFRKDIIADDFASRGLTATDADIPADYRHPEQYGEGTNWYNTVLHTAPQHNTSLGVSGGSDNTKYNFSFGYFDQDGVLRYTDYKRYTVRANIESKIGRKVKIGIDLAPTYSQQHVNDFENGFTDVLTRSLWLSPLIPVTDSTGKRTPYIASNGMFSAANPLNSLQYGATKVTGFSGLGGVYGEYEIIDGLKFRGSFNVNYGNGSSFVFNPSILGGVNNPPPSVPNSSQTKTNRLNWLSEMLLTYDKKLGKDHALNVVLGYTAQKERMDFLQIDATNYPDDLIQPINAAATIPTYNQDVQEWAILSYLGRINYSYKGKYLLTGTVRSDGSSRFGTNNRFGTFPSGAFAWRASEEEFLKHVSWLSDLKLRVSYGLSGNYNIGNYTYVSNINSTNYVFGGGVASGRSSSNLRNPDLTWEESSQLDAGIDAGFFGGRLNVTADYYRRITRGMLYNSEIPLSSGYSNVIINSGKIENHGFEFGINTDNLSGDLKWTTNANIAFNRNKVLALNDKNDPIYSGRSGEGSYTHITEVGKPIGLFYGYKVLGVYKDQADFDKSPRNVTSVVGSIKYKDVDGNGVIEPVNDFEIIGDPTPKFIWGLTNHFNYKSFDLGVVLVGSQGGQIMKTSKQYLQNIDGIFNVDRSVLNRWRSPEHPGDGQTPTTNGARVIYRDVNSSWIESGSFMRIQNIALGYNFAKRLLEHTKFISTARLYASVQNLATFTKYSGANPEVSRKSPSGNASNVGLTPGEDFTNYPLARTYTLGINLSF</sequence>
<keyword evidence="5 7" id="KW-0472">Membrane</keyword>
<feature type="region of interest" description="Disordered" evidence="8">
    <location>
        <begin position="1001"/>
        <end position="1020"/>
    </location>
</feature>
<evidence type="ECO:0000256" key="9">
    <source>
        <dbReference type="SAM" id="SignalP"/>
    </source>
</evidence>
<evidence type="ECO:0000256" key="4">
    <source>
        <dbReference type="ARBA" id="ARBA00022692"/>
    </source>
</evidence>
<evidence type="ECO:0000256" key="1">
    <source>
        <dbReference type="ARBA" id="ARBA00004571"/>
    </source>
</evidence>
<proteinExistence type="inferred from homology"/>
<dbReference type="Gene3D" id="2.60.40.1120">
    <property type="entry name" value="Carboxypeptidase-like, regulatory domain"/>
    <property type="match status" value="1"/>
</dbReference>
<dbReference type="InterPro" id="IPR039426">
    <property type="entry name" value="TonB-dep_rcpt-like"/>
</dbReference>
<dbReference type="Pfam" id="PF13715">
    <property type="entry name" value="CarbopepD_reg_2"/>
    <property type="match status" value="1"/>
</dbReference>
<comment type="caution">
    <text evidence="11">The sequence shown here is derived from an EMBL/GenBank/DDBJ whole genome shotgun (WGS) entry which is preliminary data.</text>
</comment>
<reference evidence="11 12" key="1">
    <citation type="submission" date="2019-12" db="EMBL/GenBank/DDBJ databases">
        <title>The draft genomic sequence of strain Chitinophaga oryziterrae JCM 16595.</title>
        <authorList>
            <person name="Zhang X."/>
        </authorList>
    </citation>
    <scope>NUCLEOTIDE SEQUENCE [LARGE SCALE GENOMIC DNA]</scope>
    <source>
        <strain evidence="11 12">JCM 16595</strain>
    </source>
</reference>
<keyword evidence="3 7" id="KW-1134">Transmembrane beta strand</keyword>
<evidence type="ECO:0000313" key="12">
    <source>
        <dbReference type="Proteomes" id="UP000468388"/>
    </source>
</evidence>
<feature type="chain" id="PRO_5027090062" evidence="9">
    <location>
        <begin position="32"/>
        <end position="1043"/>
    </location>
</feature>
<evidence type="ECO:0000256" key="2">
    <source>
        <dbReference type="ARBA" id="ARBA00022448"/>
    </source>
</evidence>
<gene>
    <name evidence="11" type="ORF">GO495_28180</name>
</gene>
<name>A0A6N8JGS9_9BACT</name>
<dbReference type="InterPro" id="IPR036942">
    <property type="entry name" value="Beta-barrel_TonB_sf"/>
</dbReference>
<dbReference type="InterPro" id="IPR012910">
    <property type="entry name" value="Plug_dom"/>
</dbReference>
<comment type="subcellular location">
    <subcellularLocation>
        <location evidence="1 7">Cell outer membrane</location>
        <topology evidence="1 7">Multi-pass membrane protein</topology>
    </subcellularLocation>
</comment>
<feature type="domain" description="TonB-dependent receptor plug" evidence="10">
    <location>
        <begin position="125"/>
        <end position="239"/>
    </location>
</feature>
<keyword evidence="9" id="KW-0732">Signal</keyword>
<dbReference type="GO" id="GO:0009279">
    <property type="term" value="C:cell outer membrane"/>
    <property type="evidence" value="ECO:0007669"/>
    <property type="project" value="UniProtKB-SubCell"/>
</dbReference>
<evidence type="ECO:0000256" key="8">
    <source>
        <dbReference type="SAM" id="MobiDB-lite"/>
    </source>
</evidence>
<dbReference type="FunFam" id="2.170.130.10:FF:000003">
    <property type="entry name" value="SusC/RagA family TonB-linked outer membrane protein"/>
    <property type="match status" value="1"/>
</dbReference>
<dbReference type="InterPro" id="IPR037066">
    <property type="entry name" value="Plug_dom_sf"/>
</dbReference>